<dbReference type="AlphaFoldDB" id="A0A3B3ZW32"/>
<evidence type="ECO:0000256" key="1">
    <source>
        <dbReference type="ARBA" id="ARBA00004141"/>
    </source>
</evidence>
<dbReference type="InterPro" id="IPR022764">
    <property type="entry name" value="Peptidase_S54_rhomboid_dom"/>
</dbReference>
<dbReference type="GO" id="GO:0004252">
    <property type="term" value="F:serine-type endopeptidase activity"/>
    <property type="evidence" value="ECO:0007669"/>
    <property type="project" value="InterPro"/>
</dbReference>
<evidence type="ECO:0000313" key="9">
    <source>
        <dbReference type="Proteomes" id="UP000261520"/>
    </source>
</evidence>
<reference evidence="8" key="1">
    <citation type="submission" date="2025-08" db="UniProtKB">
        <authorList>
            <consortium name="Ensembl"/>
        </authorList>
    </citation>
    <scope>IDENTIFICATION</scope>
</reference>
<feature type="transmembrane region" description="Helical" evidence="6">
    <location>
        <begin position="160"/>
        <end position="180"/>
    </location>
</feature>
<comment type="subcellular location">
    <subcellularLocation>
        <location evidence="1">Membrane</location>
        <topology evidence="1">Multi-pass membrane protein</topology>
    </subcellularLocation>
</comment>
<evidence type="ECO:0000259" key="7">
    <source>
        <dbReference type="Pfam" id="PF01694"/>
    </source>
</evidence>
<protein>
    <recommendedName>
        <fullName evidence="7">Peptidase S54 rhomboid domain-containing protein</fullName>
    </recommendedName>
</protein>
<evidence type="ECO:0000256" key="6">
    <source>
        <dbReference type="SAM" id="Phobius"/>
    </source>
</evidence>
<evidence type="ECO:0000256" key="3">
    <source>
        <dbReference type="ARBA" id="ARBA00022989"/>
    </source>
</evidence>
<feature type="compositionally biased region" description="Low complexity" evidence="5">
    <location>
        <begin position="322"/>
        <end position="335"/>
    </location>
</feature>
<feature type="transmembrane region" description="Helical" evidence="6">
    <location>
        <begin position="186"/>
        <end position="206"/>
    </location>
</feature>
<dbReference type="InterPro" id="IPR035952">
    <property type="entry name" value="Rhomboid-like_sf"/>
</dbReference>
<feature type="compositionally biased region" description="Basic residues" evidence="5">
    <location>
        <begin position="306"/>
        <end position="321"/>
    </location>
</feature>
<dbReference type="Ensembl" id="ENSPMGT00000009185.1">
    <property type="protein sequence ID" value="ENSPMGP00000008634.1"/>
    <property type="gene ID" value="ENSPMGG00000007147.1"/>
</dbReference>
<dbReference type="Gene3D" id="1.20.1540.10">
    <property type="entry name" value="Rhomboid-like"/>
    <property type="match status" value="1"/>
</dbReference>
<dbReference type="SUPFAM" id="SSF144091">
    <property type="entry name" value="Rhomboid-like"/>
    <property type="match status" value="1"/>
</dbReference>
<dbReference type="Pfam" id="PF01694">
    <property type="entry name" value="Rhomboid"/>
    <property type="match status" value="1"/>
</dbReference>
<keyword evidence="2 6" id="KW-0812">Transmembrane</keyword>
<dbReference type="GO" id="GO:0016020">
    <property type="term" value="C:membrane"/>
    <property type="evidence" value="ECO:0007669"/>
    <property type="project" value="UniProtKB-SubCell"/>
</dbReference>
<evidence type="ECO:0000256" key="2">
    <source>
        <dbReference type="ARBA" id="ARBA00022692"/>
    </source>
</evidence>
<organism evidence="8 9">
    <name type="scientific">Periophthalmus magnuspinnatus</name>
    <dbReference type="NCBI Taxonomy" id="409849"/>
    <lineage>
        <taxon>Eukaryota</taxon>
        <taxon>Metazoa</taxon>
        <taxon>Chordata</taxon>
        <taxon>Craniata</taxon>
        <taxon>Vertebrata</taxon>
        <taxon>Euteleostomi</taxon>
        <taxon>Actinopterygii</taxon>
        <taxon>Neopterygii</taxon>
        <taxon>Teleostei</taxon>
        <taxon>Neoteleostei</taxon>
        <taxon>Acanthomorphata</taxon>
        <taxon>Gobiaria</taxon>
        <taxon>Gobiiformes</taxon>
        <taxon>Gobioidei</taxon>
        <taxon>Gobiidae</taxon>
        <taxon>Oxudercinae</taxon>
        <taxon>Periophthalmus</taxon>
    </lineage>
</organism>
<evidence type="ECO:0000256" key="4">
    <source>
        <dbReference type="ARBA" id="ARBA00023136"/>
    </source>
</evidence>
<sequence length="335" mass="36788">RSEDGNFRVIILYKMILEVLKEVSPKLTSGILTVILASSLLFGVQEYCNIGISQGLFSVGASVFENGHIHRLFLYPYHHKTVGQLLLSITVFAFLSGSLERGFGTVRFLIMFFLLSTTSGLAYAILDLLQGSTNQTEGLLPTALSCMALTTMHTRMTKGFLCGVSFPTIVLPWVFLIITTILIPNAVLPCNIIAVFTGWLYGRGWFSLLQMSESRASVLEKNVPFRFLRAASPATFVPASTEERRKVLLPQVSSPPPGTYPVQAYAPASSLGPQNSASMPYDSWGIYNNTLSSFPVPLHPLGQSHGHSHAPFHGHHSHSCNHSHNLNNLLNTDQK</sequence>
<dbReference type="Proteomes" id="UP000261520">
    <property type="component" value="Unplaced"/>
</dbReference>
<accession>A0A3B3ZW32</accession>
<feature type="domain" description="Peptidase S54 rhomboid" evidence="7">
    <location>
        <begin position="67"/>
        <end position="202"/>
    </location>
</feature>
<feature type="region of interest" description="Disordered" evidence="5">
    <location>
        <begin position="305"/>
        <end position="335"/>
    </location>
</feature>
<keyword evidence="4 6" id="KW-0472">Membrane</keyword>
<keyword evidence="3 6" id="KW-1133">Transmembrane helix</keyword>
<dbReference type="STRING" id="409849.ENSPMGP00000008634"/>
<feature type="transmembrane region" description="Helical" evidence="6">
    <location>
        <begin position="105"/>
        <end position="126"/>
    </location>
</feature>
<evidence type="ECO:0000256" key="5">
    <source>
        <dbReference type="SAM" id="MobiDB-lite"/>
    </source>
</evidence>
<keyword evidence="9" id="KW-1185">Reference proteome</keyword>
<name>A0A3B3ZW32_9GOBI</name>
<reference evidence="8" key="2">
    <citation type="submission" date="2025-09" db="UniProtKB">
        <authorList>
            <consortium name="Ensembl"/>
        </authorList>
    </citation>
    <scope>IDENTIFICATION</scope>
</reference>
<proteinExistence type="predicted"/>
<evidence type="ECO:0000313" key="8">
    <source>
        <dbReference type="Ensembl" id="ENSPMGP00000008634.1"/>
    </source>
</evidence>